<dbReference type="AlphaFoldDB" id="A0A8A3S8J3"/>
<proteinExistence type="predicted"/>
<dbReference type="CDD" id="cd10150">
    <property type="entry name" value="CobN_like"/>
    <property type="match status" value="1"/>
</dbReference>
<dbReference type="Pfam" id="PF02514">
    <property type="entry name" value="CobN-Mg_chel"/>
    <property type="match status" value="1"/>
</dbReference>
<feature type="domain" description="CobN/magnesium chelatase" evidence="1">
    <location>
        <begin position="97"/>
        <end position="1171"/>
    </location>
</feature>
<organism evidence="2 3">
    <name type="scientific">Methanofollis aquaemaris</name>
    <dbReference type="NCBI Taxonomy" id="126734"/>
    <lineage>
        <taxon>Archaea</taxon>
        <taxon>Methanobacteriati</taxon>
        <taxon>Methanobacteriota</taxon>
        <taxon>Stenosarchaea group</taxon>
        <taxon>Methanomicrobia</taxon>
        <taxon>Methanomicrobiales</taxon>
        <taxon>Methanomicrobiaceae</taxon>
        <taxon>Methanofollis</taxon>
    </lineage>
</organism>
<evidence type="ECO:0000259" key="1">
    <source>
        <dbReference type="Pfam" id="PF02514"/>
    </source>
</evidence>
<dbReference type="InterPro" id="IPR003672">
    <property type="entry name" value="CobN/Mg_chltase"/>
</dbReference>
<name>A0A8A3S8J3_9EURY</name>
<dbReference type="EMBL" id="CP036172">
    <property type="protein sequence ID" value="QSZ68448.1"/>
    <property type="molecule type" value="Genomic_DNA"/>
</dbReference>
<dbReference type="KEGG" id="maqe:RJ40_11105"/>
<dbReference type="NCBIfam" id="NF004646">
    <property type="entry name" value="PRK05989.2-4"/>
    <property type="match status" value="1"/>
</dbReference>
<reference evidence="2" key="1">
    <citation type="journal article" date="2001" name="Int. J. Syst. Evol. Microbiol.">
        <title>Methanofollis aquaemaris sp. nov., a methanogen isolated from an aquaculture fish pond.</title>
        <authorList>
            <person name="Lai M.C."/>
            <person name="Chen S.C."/>
        </authorList>
    </citation>
    <scope>NUCLEOTIDE SEQUENCE</scope>
    <source>
        <strain evidence="2">N2F9704</strain>
    </source>
</reference>
<sequence length="1217" mass="132513">MGWGSELPLFREAAAALGLSLRAWAVNDLKADPALRAACRKALGDAALVLLHPSGEAWWDEVMEGLGAGTQVVAYGYNDTYWSVSTVSMRVVAALNAYYLYGGAENIKNLLASAANEVLGCEIPVAPLEPTLWEGIYHPDAPEPFTSTADYHAWRPGRHRHTVGLLFSRTAWLTRDLAVVDGMIREFERDCDVIPVFCFGTGDRETGALSSAAVIETYLAGEVDALVEARSFIHAADAAAYEASLTALGLPVIHPLVLYHTTEEAWASSRDGMGSSELGWCVALPEFQGMIEMLPVGVAAAGDDASHVPLPERIGRVADRARAWIALRDKPPAERKVAFILHNKPCASLEGGVGAGAHLDTLESVARVLQAMAGAGYRVEAPVDGEELIKTILSRKALSEFRWTSVAGIVQNGGALDMIELDRYMRWFSSFPETVRREIVEAWGPPPGGKDGVPPAMVYDGKIVVTGVLFGNAVVCVQPKRGCAGSRCDGEVCRILHNPEIPPTHQYLATYRWLEEEFGADAVVHVGTHGNLEFLPGKSVALSESCYPDLVIRRMPHLYIYNADNPPEGTTAKRRACATLVDHAQAAMVESGLYGSLKELERQIDDYRRAEGTDGARAHALTHTIRDLIDECGLAEEIGLPRMEAAGAPFEEIVAAVEDVLTATYDARIPDGMHIFGEMPAGERKAAYIAAIMHHEGHLRDVVLRMMGADLENAGPPLLEEADSSAVALVAALLEGAGSEDAARRALNGRLKDLAVPLDHIAAEVADLSGRIDATDEIGALLRALGGGFVPPGPSGLITRGKPEVLPTGRNFYSLDPYRVPTKAAWRVGSRLADLLLAKYIEDEGAYPENVAMYWMASDIMWADGEQCAQVLALLGCEPVWKEGKVRSFRLLSLEELGRPRIDVTVRVSGILRDNFYTCIELIDDAVRAVAALDEPPEMNYVRKHTLASGSVARIFGSRPGTYGNGVSLAIYASAWEDEADIAEVFLRWNGYAYGRGSFGNLSDDGLSAQLASVDLTFNKTATDEYDLLGCCCYFGTHGGLTAAARSISGHDVPALYGDTRDENRPAVRTLADEVRRVTRTKLLNPKWIEGMRRHGYKGAGDMSRRIGTVYGWEATTQEVDDRIFDEITRTYVLDPEMREFFEKENPWAFEEIGRRLLEAYGRGLWAPSEEIAEGLKAAYLEAEGWMEDAMDSEGEVQGGAIHAMALRDLPGWKERK</sequence>
<keyword evidence="2" id="KW-0436">Ligase</keyword>
<dbReference type="EC" id="6.6.1.2" evidence="2"/>
<protein>
    <submittedName>
        <fullName evidence="2">Cobaltochelatase subunit CobN</fullName>
        <ecNumber evidence="2">6.6.1.2</ecNumber>
    </submittedName>
</protein>
<evidence type="ECO:0000313" key="2">
    <source>
        <dbReference type="EMBL" id="QSZ68448.1"/>
    </source>
</evidence>
<accession>A0A8A3S8J3</accession>
<dbReference type="PANTHER" id="PTHR44119">
    <property type="entry name" value="MAGNESIUM-CHELATASE SUBUNIT CHLH, CHLOROPLASTIC"/>
    <property type="match status" value="1"/>
</dbReference>
<evidence type="ECO:0000313" key="3">
    <source>
        <dbReference type="Proteomes" id="UP001042704"/>
    </source>
</evidence>
<gene>
    <name evidence="2" type="primary">cobN</name>
    <name evidence="2" type="ORF">RJ40_11105</name>
</gene>
<dbReference type="PANTHER" id="PTHR44119:SF7">
    <property type="entry name" value="MAGNESIUM CHELATASE SUBUNIT"/>
    <property type="match status" value="1"/>
</dbReference>
<reference evidence="2" key="2">
    <citation type="submission" date="2019-02" db="EMBL/GenBank/DDBJ databases">
        <authorList>
            <person name="Chen S.-C."/>
            <person name="Chien H.-H."/>
            <person name="Lai M.-C."/>
        </authorList>
    </citation>
    <scope>NUCLEOTIDE SEQUENCE</scope>
    <source>
        <strain evidence="2">N2F9704</strain>
    </source>
</reference>
<dbReference type="Proteomes" id="UP001042704">
    <property type="component" value="Chromosome"/>
</dbReference>
<dbReference type="GO" id="GO:0051116">
    <property type="term" value="F:cobaltochelatase activity"/>
    <property type="evidence" value="ECO:0007669"/>
    <property type="project" value="UniProtKB-EC"/>
</dbReference>
<keyword evidence="3" id="KW-1185">Reference proteome</keyword>